<organism evidence="3 4">
    <name type="scientific">Arabis nemorensis</name>
    <dbReference type="NCBI Taxonomy" id="586526"/>
    <lineage>
        <taxon>Eukaryota</taxon>
        <taxon>Viridiplantae</taxon>
        <taxon>Streptophyta</taxon>
        <taxon>Embryophyta</taxon>
        <taxon>Tracheophyta</taxon>
        <taxon>Spermatophyta</taxon>
        <taxon>Magnoliopsida</taxon>
        <taxon>eudicotyledons</taxon>
        <taxon>Gunneridae</taxon>
        <taxon>Pentapetalae</taxon>
        <taxon>rosids</taxon>
        <taxon>malvids</taxon>
        <taxon>Brassicales</taxon>
        <taxon>Brassicaceae</taxon>
        <taxon>Arabideae</taxon>
        <taxon>Arabis</taxon>
    </lineage>
</organism>
<feature type="compositionally biased region" description="Polar residues" evidence="1">
    <location>
        <begin position="49"/>
        <end position="59"/>
    </location>
</feature>
<evidence type="ECO:0000256" key="1">
    <source>
        <dbReference type="SAM" id="MobiDB-lite"/>
    </source>
</evidence>
<keyword evidence="2" id="KW-0472">Membrane</keyword>
<comment type="caution">
    <text evidence="3">The sequence shown here is derived from an EMBL/GenBank/DDBJ whole genome shotgun (WGS) entry which is preliminary data.</text>
</comment>
<evidence type="ECO:0000313" key="3">
    <source>
        <dbReference type="EMBL" id="VVB12424.1"/>
    </source>
</evidence>
<keyword evidence="2" id="KW-1133">Transmembrane helix</keyword>
<reference evidence="3" key="1">
    <citation type="submission" date="2019-07" db="EMBL/GenBank/DDBJ databases">
        <authorList>
            <person name="Dittberner H."/>
        </authorList>
    </citation>
    <scope>NUCLEOTIDE SEQUENCE [LARGE SCALE GENOMIC DNA]</scope>
</reference>
<gene>
    <name evidence="3" type="ORF">ANE_LOCUS22868</name>
</gene>
<sequence>MIVVYFSLPLFIFMVFLAISGCVGCFYMGRHQGITKDGGPGGSKMPTAYPTTPQANQGYNAGAQPYPPTSYAV</sequence>
<dbReference type="EMBL" id="CABITT030000007">
    <property type="protein sequence ID" value="VVB12424.1"/>
    <property type="molecule type" value="Genomic_DNA"/>
</dbReference>
<protein>
    <submittedName>
        <fullName evidence="3">Uncharacterized protein</fullName>
    </submittedName>
</protein>
<name>A0A565CFP7_9BRAS</name>
<accession>A0A565CFP7</accession>
<feature type="region of interest" description="Disordered" evidence="1">
    <location>
        <begin position="38"/>
        <end position="73"/>
    </location>
</feature>
<dbReference type="OrthoDB" id="1058651at2759"/>
<keyword evidence="2" id="KW-0812">Transmembrane</keyword>
<dbReference type="AlphaFoldDB" id="A0A565CFP7"/>
<evidence type="ECO:0000256" key="2">
    <source>
        <dbReference type="SAM" id="Phobius"/>
    </source>
</evidence>
<dbReference type="Proteomes" id="UP000489600">
    <property type="component" value="Unassembled WGS sequence"/>
</dbReference>
<evidence type="ECO:0000313" key="4">
    <source>
        <dbReference type="Proteomes" id="UP000489600"/>
    </source>
</evidence>
<feature type="transmembrane region" description="Helical" evidence="2">
    <location>
        <begin position="6"/>
        <end position="27"/>
    </location>
</feature>
<keyword evidence="4" id="KW-1185">Reference proteome</keyword>
<proteinExistence type="predicted"/>